<dbReference type="SUPFAM" id="SSF57783">
    <property type="entry name" value="Zinc beta-ribbon"/>
    <property type="match status" value="1"/>
</dbReference>
<dbReference type="GO" id="GO:0006351">
    <property type="term" value="P:DNA-templated transcription"/>
    <property type="evidence" value="ECO:0007669"/>
    <property type="project" value="InterPro"/>
</dbReference>
<dbReference type="EMBL" id="CAJNNW010018890">
    <property type="protein sequence ID" value="CAE8663657.1"/>
    <property type="molecule type" value="Genomic_DNA"/>
</dbReference>
<dbReference type="PANTHER" id="PTHR42964:SF1">
    <property type="entry name" value="POLYKETIDE BIOSYNTHESIS ENOYL-COA HYDRATASE PKSH-RELATED"/>
    <property type="match status" value="1"/>
</dbReference>
<dbReference type="Proteomes" id="UP000626109">
    <property type="component" value="Unassembled WGS sequence"/>
</dbReference>
<gene>
    <name evidence="3" type="ORF">PGLA2088_LOCUS15324</name>
</gene>
<dbReference type="InterPro" id="IPR003618">
    <property type="entry name" value="TFIIS_cen_dom"/>
</dbReference>
<proteinExistence type="inferred from homology"/>
<reference evidence="3" key="1">
    <citation type="submission" date="2021-02" db="EMBL/GenBank/DDBJ databases">
        <authorList>
            <person name="Dougan E. K."/>
            <person name="Rhodes N."/>
            <person name="Thang M."/>
            <person name="Chan C."/>
        </authorList>
    </citation>
    <scope>NUCLEOTIDE SEQUENCE</scope>
</reference>
<accession>A0A813J0I0</accession>
<comment type="caution">
    <text evidence="3">The sequence shown here is derived from an EMBL/GenBank/DDBJ whole genome shotgun (WGS) entry which is preliminary data.</text>
</comment>
<name>A0A813J0I0_POLGL</name>
<dbReference type="InterPro" id="IPR029045">
    <property type="entry name" value="ClpP/crotonase-like_dom_sf"/>
</dbReference>
<evidence type="ECO:0000313" key="4">
    <source>
        <dbReference type="Proteomes" id="UP000626109"/>
    </source>
</evidence>
<evidence type="ECO:0000256" key="1">
    <source>
        <dbReference type="ARBA" id="ARBA00005254"/>
    </source>
</evidence>
<dbReference type="Gene3D" id="1.10.12.10">
    <property type="entry name" value="Lyase 2-enoyl-coa Hydratase, Chain A, domain 2"/>
    <property type="match status" value="1"/>
</dbReference>
<evidence type="ECO:0000259" key="2">
    <source>
        <dbReference type="Pfam" id="PF07500"/>
    </source>
</evidence>
<dbReference type="CDD" id="cd06558">
    <property type="entry name" value="crotonase-like"/>
    <property type="match status" value="1"/>
</dbReference>
<dbReference type="InterPro" id="IPR001753">
    <property type="entry name" value="Enoyl-CoA_hydra/iso"/>
</dbReference>
<organism evidence="3 4">
    <name type="scientific">Polarella glacialis</name>
    <name type="common">Dinoflagellate</name>
    <dbReference type="NCBI Taxonomy" id="89957"/>
    <lineage>
        <taxon>Eukaryota</taxon>
        <taxon>Sar</taxon>
        <taxon>Alveolata</taxon>
        <taxon>Dinophyceae</taxon>
        <taxon>Suessiales</taxon>
        <taxon>Suessiaceae</taxon>
        <taxon>Polarella</taxon>
    </lineage>
</organism>
<dbReference type="SUPFAM" id="SSF52096">
    <property type="entry name" value="ClpP/crotonase"/>
    <property type="match status" value="1"/>
</dbReference>
<dbReference type="Pfam" id="PF00378">
    <property type="entry name" value="ECH_1"/>
    <property type="match status" value="1"/>
</dbReference>
<dbReference type="Gene3D" id="2.20.25.10">
    <property type="match status" value="1"/>
</dbReference>
<dbReference type="InterPro" id="IPR051683">
    <property type="entry name" value="Enoyl-CoA_Hydratase/Isomerase"/>
</dbReference>
<dbReference type="InterPro" id="IPR014748">
    <property type="entry name" value="Enoyl-CoA_hydra_C"/>
</dbReference>
<dbReference type="Gene3D" id="3.90.226.10">
    <property type="entry name" value="2-enoyl-CoA Hydratase, Chain A, domain 1"/>
    <property type="match status" value="1"/>
</dbReference>
<protein>
    <recommendedName>
        <fullName evidence="2">TFIIS central domain-containing protein</fullName>
    </recommendedName>
</protein>
<dbReference type="PANTHER" id="PTHR42964">
    <property type="entry name" value="ENOYL-COA HYDRATASE"/>
    <property type="match status" value="1"/>
</dbReference>
<evidence type="ECO:0000313" key="3">
    <source>
        <dbReference type="EMBL" id="CAE8663657.1"/>
    </source>
</evidence>
<feature type="domain" description="TFIIS central" evidence="2">
    <location>
        <begin position="363"/>
        <end position="444"/>
    </location>
</feature>
<sequence>VNTLLDPTRCVLKFKLQAGYPSSGQVTASDWHDVERELERKEKEMLSQEGVVVPEGHLDGYRYVPKTTIVDKQPWDVLPTPSTNPKCTSANWKHKDVNFELGEGIAYITLNRPDANNSLNESISQALHDATFELHSRKDIRVVVLRAEGNIFCAGGDPRSFTDAVAMSDKDDRKAAISFMKFLYYFQCLPQFTIGLAQGSAMGSGIGLLCACDMAVAVRAARFTVSEVKLGFAPATIAPFLTRKVGPSNAKRLLCTAENVSADLAKRMGLLSDVVEDQAEFSQYIAAICEKMTLCAPIASGRAKRLAQNVGLQPLTLKLLEYTGGELADIRIGDEAVKGMIAVQARTKPYWASTSAHPLVVSVSEVVDEINGEPLADKSDNYKTYKYQYKRICTHLGRNSSLVQRLVDGQLPAENLPAMDDEALMADVQKNELQQFRQEGLHEALGITAEDSAHWTPSSNYTCPRCENTKCVYITVVKGFHSHDDNNQEPVITIRCTECKHLWKEDEVEGGRVCAGGFVQEVASKVADNRLSASVASGTEARSRPAIWDQARSRDPNWMLPSTKETFAVVNPTSTGRS</sequence>
<dbReference type="Pfam" id="PF07500">
    <property type="entry name" value="TFIIS_M"/>
    <property type="match status" value="1"/>
</dbReference>
<feature type="non-terminal residue" evidence="3">
    <location>
        <position position="1"/>
    </location>
</feature>
<dbReference type="AlphaFoldDB" id="A0A813J0I0"/>
<comment type="similarity">
    <text evidence="1">Belongs to the enoyl-CoA hydratase/isomerase family.</text>
</comment>